<comment type="caution">
    <text evidence="2">The sequence shown here is derived from an EMBL/GenBank/DDBJ whole genome shotgun (WGS) entry which is preliminary data.</text>
</comment>
<accession>A0ABN3XVG1</accession>
<dbReference type="EMBL" id="BAAAWD010000006">
    <property type="protein sequence ID" value="GAA3000478.1"/>
    <property type="molecule type" value="Genomic_DNA"/>
</dbReference>
<dbReference type="Proteomes" id="UP001499930">
    <property type="component" value="Unassembled WGS sequence"/>
</dbReference>
<gene>
    <name evidence="2" type="ORF">GCM10017559_21770</name>
</gene>
<feature type="region of interest" description="Disordered" evidence="1">
    <location>
        <begin position="88"/>
        <end position="132"/>
    </location>
</feature>
<organism evidence="2 3">
    <name type="scientific">Streptosporangium longisporum</name>
    <dbReference type="NCBI Taxonomy" id="46187"/>
    <lineage>
        <taxon>Bacteria</taxon>
        <taxon>Bacillati</taxon>
        <taxon>Actinomycetota</taxon>
        <taxon>Actinomycetes</taxon>
        <taxon>Streptosporangiales</taxon>
        <taxon>Streptosporangiaceae</taxon>
        <taxon>Streptosporangium</taxon>
    </lineage>
</organism>
<dbReference type="RefSeq" id="WP_344892048.1">
    <property type="nucleotide sequence ID" value="NZ_BAAAWD010000006.1"/>
</dbReference>
<feature type="compositionally biased region" description="Low complexity" evidence="1">
    <location>
        <begin position="100"/>
        <end position="109"/>
    </location>
</feature>
<feature type="region of interest" description="Disordered" evidence="1">
    <location>
        <begin position="154"/>
        <end position="175"/>
    </location>
</feature>
<name>A0ABN3XVG1_9ACTN</name>
<proteinExistence type="predicted"/>
<sequence>MHNPSAPVLDRPAVAGCHCFADVPPLPMGCAACGHAPYAHGCPGQAADHEYLQPSAGLMDERLDARRRLGLGRTLPTFEPGREAIARPTLVPAPRRAEPEAAPSRTRPAGRTDLRRPASGGARPHRPVETRADRALRLALARDPLARRRARAAALTLPPAGAGTPPPRPGEPLDRPPLTLLPFPPGHQHLILRPGHAVALGRSHLLDTIPPRRYEPSRQGAAA</sequence>
<protein>
    <submittedName>
        <fullName evidence="2">Uncharacterized protein</fullName>
    </submittedName>
</protein>
<evidence type="ECO:0000256" key="1">
    <source>
        <dbReference type="SAM" id="MobiDB-lite"/>
    </source>
</evidence>
<reference evidence="2 3" key="1">
    <citation type="journal article" date="2019" name="Int. J. Syst. Evol. Microbiol.">
        <title>The Global Catalogue of Microorganisms (GCM) 10K type strain sequencing project: providing services to taxonomists for standard genome sequencing and annotation.</title>
        <authorList>
            <consortium name="The Broad Institute Genomics Platform"/>
            <consortium name="The Broad Institute Genome Sequencing Center for Infectious Disease"/>
            <person name="Wu L."/>
            <person name="Ma J."/>
        </authorList>
    </citation>
    <scope>NUCLEOTIDE SEQUENCE [LARGE SCALE GENOMIC DNA]</scope>
    <source>
        <strain evidence="2 3">JCM 3106</strain>
    </source>
</reference>
<evidence type="ECO:0000313" key="2">
    <source>
        <dbReference type="EMBL" id="GAA3000478.1"/>
    </source>
</evidence>
<keyword evidence="3" id="KW-1185">Reference proteome</keyword>
<evidence type="ECO:0000313" key="3">
    <source>
        <dbReference type="Proteomes" id="UP001499930"/>
    </source>
</evidence>
<feature type="compositionally biased region" description="Low complexity" evidence="1">
    <location>
        <begin position="154"/>
        <end position="163"/>
    </location>
</feature>